<sequence length="108" mass="12062">MGGCLSVCCSSCGMTEIWVMKEYKVRSSWTMTFLIHTSNRISPICTIKDGEILGSNCAGTGRLEKRNDKGELLEHFMDTKGQRFSCANLQAAMLLPLPTSFWETSEED</sequence>
<evidence type="ECO:0000313" key="1">
    <source>
        <dbReference type="EMBL" id="KHN46671.1"/>
    </source>
</evidence>
<dbReference type="Proteomes" id="UP000053555">
    <property type="component" value="Unassembled WGS sequence"/>
</dbReference>
<gene>
    <name evidence="1" type="ORF">glysoja_045669</name>
</gene>
<evidence type="ECO:0008006" key="2">
    <source>
        <dbReference type="Google" id="ProtNLM"/>
    </source>
</evidence>
<accession>A0A0B2SIW7</accession>
<organism evidence="1">
    <name type="scientific">Glycine soja</name>
    <name type="common">Wild soybean</name>
    <dbReference type="NCBI Taxonomy" id="3848"/>
    <lineage>
        <taxon>Eukaryota</taxon>
        <taxon>Viridiplantae</taxon>
        <taxon>Streptophyta</taxon>
        <taxon>Embryophyta</taxon>
        <taxon>Tracheophyta</taxon>
        <taxon>Spermatophyta</taxon>
        <taxon>Magnoliopsida</taxon>
        <taxon>eudicotyledons</taxon>
        <taxon>Gunneridae</taxon>
        <taxon>Pentapetalae</taxon>
        <taxon>rosids</taxon>
        <taxon>fabids</taxon>
        <taxon>Fabales</taxon>
        <taxon>Fabaceae</taxon>
        <taxon>Papilionoideae</taxon>
        <taxon>50 kb inversion clade</taxon>
        <taxon>NPAAA clade</taxon>
        <taxon>indigoferoid/millettioid clade</taxon>
        <taxon>Phaseoleae</taxon>
        <taxon>Glycine</taxon>
        <taxon>Glycine subgen. Soja</taxon>
    </lineage>
</organism>
<reference evidence="1" key="1">
    <citation type="submission" date="2014-07" db="EMBL/GenBank/DDBJ databases">
        <title>Identification of a novel salt tolerance gene in wild soybean by whole-genome sequencing.</title>
        <authorList>
            <person name="Lam H.-M."/>
            <person name="Qi X."/>
            <person name="Li M.-W."/>
            <person name="Liu X."/>
            <person name="Xie M."/>
            <person name="Ni M."/>
            <person name="Xu X."/>
        </authorList>
    </citation>
    <scope>NUCLEOTIDE SEQUENCE [LARGE SCALE GENOMIC DNA]</scope>
    <source>
        <tissue evidence="1">Root</tissue>
    </source>
</reference>
<name>A0A0B2SIW7_GLYSO</name>
<protein>
    <recommendedName>
        <fullName evidence="2">F-box/kelch-repeat protein</fullName>
    </recommendedName>
</protein>
<proteinExistence type="predicted"/>
<dbReference type="AlphaFoldDB" id="A0A0B2SIW7"/>
<dbReference type="EMBL" id="KN640982">
    <property type="protein sequence ID" value="KHN46671.1"/>
    <property type="molecule type" value="Genomic_DNA"/>
</dbReference>